<feature type="domain" description="Autophagy-related protein 13 N-terminal" evidence="7">
    <location>
        <begin position="77"/>
        <end position="316"/>
    </location>
</feature>
<evidence type="ECO:0000256" key="2">
    <source>
        <dbReference type="ARBA" id="ARBA00011848"/>
    </source>
</evidence>
<keyword evidence="4 5" id="KW-0072">Autophagy</keyword>
<feature type="compositionally biased region" description="Low complexity" evidence="6">
    <location>
        <begin position="451"/>
        <end position="464"/>
    </location>
</feature>
<comment type="subunit">
    <text evidence="2">Interacts with ATG1 to form the ATG1-ATG13 kinase complex.</text>
</comment>
<dbReference type="Gene3D" id="6.10.140.1900">
    <property type="match status" value="1"/>
</dbReference>
<feature type="compositionally biased region" description="Polar residues" evidence="6">
    <location>
        <begin position="379"/>
        <end position="391"/>
    </location>
</feature>
<reference evidence="8 9" key="1">
    <citation type="journal article" date="2023" name="IMA Fungus">
        <title>Comparative genomic study of the Penicillium genus elucidates a diverse pangenome and 15 lateral gene transfer events.</title>
        <authorList>
            <person name="Petersen C."/>
            <person name="Sorensen T."/>
            <person name="Nielsen M.R."/>
            <person name="Sondergaard T.E."/>
            <person name="Sorensen J.L."/>
            <person name="Fitzpatrick D.A."/>
            <person name="Frisvad J.C."/>
            <person name="Nielsen K.L."/>
        </authorList>
    </citation>
    <scope>NUCLEOTIDE SEQUENCE [LARGE SCALE GENOMIC DNA]</scope>
    <source>
        <strain evidence="8 9">IBT 3361</strain>
    </source>
</reference>
<feature type="compositionally biased region" description="Low complexity" evidence="6">
    <location>
        <begin position="491"/>
        <end position="521"/>
    </location>
</feature>
<protein>
    <recommendedName>
        <fullName evidence="3 5">Autophagy-related protein 13</fullName>
    </recommendedName>
</protein>
<accession>A0ABQ8W6Y9</accession>
<feature type="compositionally biased region" description="Polar residues" evidence="6">
    <location>
        <begin position="547"/>
        <end position="559"/>
    </location>
</feature>
<feature type="compositionally biased region" description="Polar residues" evidence="6">
    <location>
        <begin position="1"/>
        <end position="10"/>
    </location>
</feature>
<feature type="compositionally biased region" description="Polar residues" evidence="6">
    <location>
        <begin position="469"/>
        <end position="482"/>
    </location>
</feature>
<feature type="compositionally biased region" description="Pro residues" evidence="6">
    <location>
        <begin position="11"/>
        <end position="20"/>
    </location>
</feature>
<feature type="compositionally biased region" description="Basic and acidic residues" evidence="6">
    <location>
        <begin position="703"/>
        <end position="719"/>
    </location>
</feature>
<feature type="compositionally biased region" description="Polar residues" evidence="6">
    <location>
        <begin position="823"/>
        <end position="840"/>
    </location>
</feature>
<gene>
    <name evidence="8" type="ORF">N7505_011378</name>
</gene>
<evidence type="ECO:0000256" key="4">
    <source>
        <dbReference type="ARBA" id="ARBA00023006"/>
    </source>
</evidence>
<feature type="compositionally biased region" description="Polar residues" evidence="6">
    <location>
        <begin position="434"/>
        <end position="445"/>
    </location>
</feature>
<keyword evidence="9" id="KW-1185">Reference proteome</keyword>
<feature type="compositionally biased region" description="Polar residues" evidence="6">
    <location>
        <begin position="720"/>
        <end position="730"/>
    </location>
</feature>
<feature type="region of interest" description="Disordered" evidence="6">
    <location>
        <begin position="703"/>
        <end position="743"/>
    </location>
</feature>
<feature type="compositionally biased region" description="Basic and acidic residues" evidence="6">
    <location>
        <begin position="877"/>
        <end position="886"/>
    </location>
</feature>
<proteinExistence type="inferred from homology"/>
<dbReference type="Pfam" id="PF10033">
    <property type="entry name" value="ATG13"/>
    <property type="match status" value="1"/>
</dbReference>
<dbReference type="Gene3D" id="3.30.900.10">
    <property type="entry name" value="HORMA domain"/>
    <property type="match status" value="1"/>
</dbReference>
<dbReference type="InterPro" id="IPR036570">
    <property type="entry name" value="HORMA_dom_sf"/>
</dbReference>
<feature type="compositionally biased region" description="Low complexity" evidence="6">
    <location>
        <begin position="887"/>
        <end position="896"/>
    </location>
</feature>
<feature type="compositionally biased region" description="Polar residues" evidence="6">
    <location>
        <begin position="906"/>
        <end position="916"/>
    </location>
</feature>
<evidence type="ECO:0000313" key="8">
    <source>
        <dbReference type="EMBL" id="KAJ5256227.1"/>
    </source>
</evidence>
<comment type="caution">
    <text evidence="8">The sequence shown here is derived from an EMBL/GenBank/DDBJ whole genome shotgun (WGS) entry which is preliminary data.</text>
</comment>
<evidence type="ECO:0000256" key="6">
    <source>
        <dbReference type="SAM" id="MobiDB-lite"/>
    </source>
</evidence>
<dbReference type="InterPro" id="IPR040182">
    <property type="entry name" value="ATG13"/>
</dbReference>
<dbReference type="Proteomes" id="UP001220256">
    <property type="component" value="Unassembled WGS sequence"/>
</dbReference>
<feature type="region of interest" description="Disordered" evidence="6">
    <location>
        <begin position="661"/>
        <end position="689"/>
    </location>
</feature>
<feature type="compositionally biased region" description="Polar residues" evidence="6">
    <location>
        <begin position="32"/>
        <end position="45"/>
    </location>
</feature>
<sequence length="974" mass="104062">MHQHPRSSVPSPAPNFPPRPTARDDRREQEAAPSSPTVDMGSNSARGLGIEPGPQPSEQGRNAALGKEALTRLNQIISNYHTKAALIILHSRVALPPSFNKGSESPRVNRWFNVELDDTDVLREPLRPWRTCDATDNRPPPLVIETYLDTKGLTNNQSLVILDENGKRWDVRESLAALQGARAKPYQSENDEIILERWRIELGESSSRLPADLGSILPTVYKKSIVLFRSLFTYSKFLPAWRFSKRNKKLRQSPALQIKYRVVDGSVARDDLSLDHLTAPLSEGSEKVVDTYSFGVTESPAGPFSVQVTYRTNCDFRVDDSEALLSSRFMGADDEIFRPSLPSDDVNRPNPEIGSVPVERKAVENPDCTRAYGSLSTFHQVGPTTGASPISTLRAMRDSGAGSPSPTDSPKRLLPPAKVVPSGRAGQIAGEGGSSNFQRRPSVSFQPFKAPPLSASPALADSPLGMSPRNMSSRIPTGTSADSRVMPPPSSAASARRPTTIASEQAISSSNSASPKPAPISRYSSSFSHRRGRLSAGANRLEDDNSSGRASATSSNAQPGSGLLTEATGTSAESIQADDENISEFLKMLDSKKDLMNSSTSASIQPGPSTTAAALARFRGMRDSNAALSDSMSQSMHMHRSSISSSKQLSGVPPMVAGTSISTASSPGKPMSPHTPHTPHTPAIRSRLSSNSVADDIETDHHSRLPRIHHDPPLEEHSSAENTRAPSSTAGAIDIPTSPRIFNPAYRRSSSAAVRRPIVTSDDDEIFPFGIRSLSLGADESANATLGATQQQNEFQKDQQSPAEDRSGPSVSTTGPYRDSASLRGQMSGPTSASASSNPHVYQPRFASSRGRGYSGGHSLSSASSSLARGANLTPHLAERDQDRDGNASGSNSGNSTLEIRRGSGQRPSTGRTLSGQAPEDDEPLLFAMSDFGASRRSLDEGRHGNHGGTESAAGSRRGSGRRGAGLPGFHVWS</sequence>
<evidence type="ECO:0000256" key="5">
    <source>
        <dbReference type="RuleBase" id="RU361214"/>
    </source>
</evidence>
<feature type="compositionally biased region" description="Polar residues" evidence="6">
    <location>
        <begin position="790"/>
        <end position="802"/>
    </location>
</feature>
<feature type="region of interest" description="Disordered" evidence="6">
    <location>
        <begin position="1"/>
        <end position="61"/>
    </location>
</feature>
<dbReference type="InterPro" id="IPR018731">
    <property type="entry name" value="Atg13_N"/>
</dbReference>
<evidence type="ECO:0000313" key="9">
    <source>
        <dbReference type="Proteomes" id="UP001220256"/>
    </source>
</evidence>
<comment type="similarity">
    <text evidence="1 5">Belongs to the ATG13 family. Fungi subfamily.</text>
</comment>
<feature type="region of interest" description="Disordered" evidence="6">
    <location>
        <begin position="379"/>
        <end position="575"/>
    </location>
</feature>
<organism evidence="8 9">
    <name type="scientific">Penicillium chrysogenum</name>
    <name type="common">Penicillium notatum</name>
    <dbReference type="NCBI Taxonomy" id="5076"/>
    <lineage>
        <taxon>Eukaryota</taxon>
        <taxon>Fungi</taxon>
        <taxon>Dikarya</taxon>
        <taxon>Ascomycota</taxon>
        <taxon>Pezizomycotina</taxon>
        <taxon>Eurotiomycetes</taxon>
        <taxon>Eurotiomycetidae</taxon>
        <taxon>Eurotiales</taxon>
        <taxon>Aspergillaceae</taxon>
        <taxon>Penicillium</taxon>
        <taxon>Penicillium chrysogenum species complex</taxon>
    </lineage>
</organism>
<feature type="compositionally biased region" description="Low complexity" evidence="6">
    <location>
        <begin position="848"/>
        <end position="873"/>
    </location>
</feature>
<feature type="compositionally biased region" description="Basic and acidic residues" evidence="6">
    <location>
        <begin position="21"/>
        <end position="30"/>
    </location>
</feature>
<evidence type="ECO:0000256" key="3">
    <source>
        <dbReference type="ARBA" id="ARBA00013801"/>
    </source>
</evidence>
<evidence type="ECO:0000259" key="7">
    <source>
        <dbReference type="Pfam" id="PF10033"/>
    </source>
</evidence>
<feature type="region of interest" description="Disordered" evidence="6">
    <location>
        <begin position="790"/>
        <end position="974"/>
    </location>
</feature>
<evidence type="ECO:0000256" key="1">
    <source>
        <dbReference type="ARBA" id="ARBA00005246"/>
    </source>
</evidence>
<name>A0ABQ8W6Y9_PENCH</name>
<dbReference type="EMBL" id="JAPVEB010000010">
    <property type="protein sequence ID" value="KAJ5256227.1"/>
    <property type="molecule type" value="Genomic_DNA"/>
</dbReference>
<dbReference type="PANTHER" id="PTHR13430:SF4">
    <property type="entry name" value="AUTOPHAGY-RELATED PROTEIN 13"/>
    <property type="match status" value="1"/>
</dbReference>
<dbReference type="PANTHER" id="PTHR13430">
    <property type="match status" value="1"/>
</dbReference>